<evidence type="ECO:0000256" key="3">
    <source>
        <dbReference type="ARBA" id="ARBA00022525"/>
    </source>
</evidence>
<dbReference type="InterPro" id="IPR006170">
    <property type="entry name" value="PBP/GOBP"/>
</dbReference>
<dbReference type="PANTHER" id="PTHR11857">
    <property type="entry name" value="ODORANT BINDING PROTEIN-RELATED"/>
    <property type="match status" value="1"/>
</dbReference>
<dbReference type="InParanoid" id="A0A6J2YPW4"/>
<dbReference type="GO" id="GO:0005549">
    <property type="term" value="F:odorant binding"/>
    <property type="evidence" value="ECO:0007669"/>
    <property type="project" value="InterPro"/>
</dbReference>
<accession>A0A6J2YPW4</accession>
<dbReference type="Pfam" id="PF01395">
    <property type="entry name" value="PBP_GOBP"/>
    <property type="match status" value="4"/>
</dbReference>
<evidence type="ECO:0000256" key="2">
    <source>
        <dbReference type="ARBA" id="ARBA00008098"/>
    </source>
</evidence>
<dbReference type="AlphaFoldDB" id="A0A6J2YPW4"/>
<keyword evidence="4 7" id="KW-0732">Signal</keyword>
<organism evidence="8 9">
    <name type="scientific">Sitophilus oryzae</name>
    <name type="common">Rice weevil</name>
    <name type="synonym">Curculio oryzae</name>
    <dbReference type="NCBI Taxonomy" id="7048"/>
    <lineage>
        <taxon>Eukaryota</taxon>
        <taxon>Metazoa</taxon>
        <taxon>Ecdysozoa</taxon>
        <taxon>Arthropoda</taxon>
        <taxon>Hexapoda</taxon>
        <taxon>Insecta</taxon>
        <taxon>Pterygota</taxon>
        <taxon>Neoptera</taxon>
        <taxon>Endopterygota</taxon>
        <taxon>Coleoptera</taxon>
        <taxon>Polyphaga</taxon>
        <taxon>Cucujiformia</taxon>
        <taxon>Curculionidae</taxon>
        <taxon>Dryophthorinae</taxon>
        <taxon>Sitophilus</taxon>
    </lineage>
</organism>
<protein>
    <submittedName>
        <fullName evidence="9">Uncharacterized protein LOC115889043</fullName>
    </submittedName>
</protein>
<keyword evidence="8" id="KW-1185">Reference proteome</keyword>
<comment type="subcellular location">
    <subcellularLocation>
        <location evidence="1">Secreted</location>
    </subcellularLocation>
</comment>
<evidence type="ECO:0000256" key="6">
    <source>
        <dbReference type="ARBA" id="ARBA00056866"/>
    </source>
</evidence>
<evidence type="ECO:0000256" key="7">
    <source>
        <dbReference type="SAM" id="SignalP"/>
    </source>
</evidence>
<dbReference type="CDD" id="cd23992">
    <property type="entry name" value="PBP_GOBP"/>
    <property type="match status" value="4"/>
</dbReference>
<dbReference type="KEGG" id="soy:115889043"/>
<dbReference type="SMART" id="SM00708">
    <property type="entry name" value="PhBP"/>
    <property type="match status" value="4"/>
</dbReference>
<gene>
    <name evidence="9" type="primary">LOC115889043</name>
</gene>
<comment type="function">
    <text evidence="6">May be a carrier protein for lipids.</text>
</comment>
<feature type="signal peptide" evidence="7">
    <location>
        <begin position="1"/>
        <end position="19"/>
    </location>
</feature>
<feature type="chain" id="PRO_5026959034" evidence="7">
    <location>
        <begin position="20"/>
        <end position="501"/>
    </location>
</feature>
<keyword evidence="3" id="KW-0964">Secreted</keyword>
<dbReference type="InterPro" id="IPR036728">
    <property type="entry name" value="PBP_GOBP_sf"/>
</dbReference>
<dbReference type="GO" id="GO:0007608">
    <property type="term" value="P:sensory perception of smell"/>
    <property type="evidence" value="ECO:0007669"/>
    <property type="project" value="TreeGrafter"/>
</dbReference>
<evidence type="ECO:0000313" key="8">
    <source>
        <dbReference type="Proteomes" id="UP000504635"/>
    </source>
</evidence>
<dbReference type="Gene3D" id="1.10.238.20">
    <property type="entry name" value="Pheromone/general odorant binding protein domain"/>
    <property type="match status" value="4"/>
</dbReference>
<dbReference type="Proteomes" id="UP000504635">
    <property type="component" value="Unplaced"/>
</dbReference>
<dbReference type="GeneID" id="115889043"/>
<evidence type="ECO:0000256" key="4">
    <source>
        <dbReference type="ARBA" id="ARBA00022729"/>
    </source>
</evidence>
<sequence>MKVFLIISCFAVGVLQIKAAPLNEEQKEKLASYHKHCLAESKVDEALVKEAKKGQISEDPAFKIYLNCFSQKIGFQDAKGVIQKDVFEQKIGKIVDDATLLEKIVNQCAVQQDNPVETSFYIEKCLHQVAPNIEIFKVNPDVVYVPNEKAQEAYIIHKDCALQFNHDEQEIDERRKKGTLFDNNKYRDYFFCFSKRQGFQNEDGQINRDGLINNVNQVVEDKAVIDRIVEKCNVQQDTAENTAFFLSKCLQENLPVYVELFPRDIPVPDEEAKQIIKNGRECLQETGVNRELVQKTRNGIFVEDPTLKEFAFCMGKKAGFINEAGDVQIDVLRKNTLKLIKDPVVVEKLVKLCGVKKETPQETSFYASKCFSKNSPGRLSITQFGALSSAQQAKASKLIKECFQESSVPNELVLKARKGNFSDDPLLKQYFLCVSTKAGVLSEAGEFNNDVIINDLTEIFNADEANSLVKKCAVKRGSPTETAFESFRCFYQNAPEVVPLF</sequence>
<dbReference type="FunFam" id="1.10.238.20:FF:000001">
    <property type="entry name" value="General odorant-binding protein lush"/>
    <property type="match status" value="3"/>
</dbReference>
<name>A0A6J2YPW4_SITOR</name>
<dbReference type="RefSeq" id="XP_030764820.1">
    <property type="nucleotide sequence ID" value="XM_030908960.1"/>
</dbReference>
<dbReference type="SUPFAM" id="SSF47565">
    <property type="entry name" value="Insect pheromone/odorant-binding proteins"/>
    <property type="match status" value="4"/>
</dbReference>
<reference evidence="9" key="1">
    <citation type="submission" date="2025-08" db="UniProtKB">
        <authorList>
            <consortium name="RefSeq"/>
        </authorList>
    </citation>
    <scope>IDENTIFICATION</scope>
    <source>
        <tissue evidence="9">Gonads</tissue>
    </source>
</reference>
<dbReference type="OrthoDB" id="8194670at2759"/>
<proteinExistence type="inferred from homology"/>
<comment type="similarity">
    <text evidence="2">Belongs to the PBP/GOBP family.</text>
</comment>
<dbReference type="PANTHER" id="PTHR11857:SF43">
    <property type="entry name" value="GEO07291P1-RELATED"/>
    <property type="match status" value="1"/>
</dbReference>
<evidence type="ECO:0000256" key="5">
    <source>
        <dbReference type="ARBA" id="ARBA00023180"/>
    </source>
</evidence>
<keyword evidence="5" id="KW-0325">Glycoprotein</keyword>
<evidence type="ECO:0000313" key="9">
    <source>
        <dbReference type="RefSeq" id="XP_030764820.1"/>
    </source>
</evidence>
<dbReference type="GO" id="GO:0005615">
    <property type="term" value="C:extracellular space"/>
    <property type="evidence" value="ECO:0007669"/>
    <property type="project" value="TreeGrafter"/>
</dbReference>
<evidence type="ECO:0000256" key="1">
    <source>
        <dbReference type="ARBA" id="ARBA00004613"/>
    </source>
</evidence>